<accession>A0A2S7IRU1</accession>
<dbReference type="EMBL" id="PTRA01000001">
    <property type="protein sequence ID" value="PQA60424.1"/>
    <property type="molecule type" value="Genomic_DNA"/>
</dbReference>
<organism evidence="1 2">
    <name type="scientific">Siphonobacter curvatus</name>
    <dbReference type="NCBI Taxonomy" id="2094562"/>
    <lineage>
        <taxon>Bacteria</taxon>
        <taxon>Pseudomonadati</taxon>
        <taxon>Bacteroidota</taxon>
        <taxon>Cytophagia</taxon>
        <taxon>Cytophagales</taxon>
        <taxon>Cytophagaceae</taxon>
        <taxon>Siphonobacter</taxon>
    </lineage>
</organism>
<comment type="caution">
    <text evidence="1">The sequence shown here is derived from an EMBL/GenBank/DDBJ whole genome shotgun (WGS) entry which is preliminary data.</text>
</comment>
<sequence>MERSEWIAISDCCTHYNIEISFVDSLQDYGLIEITRIQESKYIHEDRLPALERFIRLHYDLNINLEGIDVITQLVQQVEQLQHEIALLKSQFPR</sequence>
<name>A0A2S7IRU1_9BACT</name>
<dbReference type="Pfam" id="PF13591">
    <property type="entry name" value="MerR_2"/>
    <property type="match status" value="1"/>
</dbReference>
<dbReference type="OrthoDB" id="1494789at2"/>
<evidence type="ECO:0000313" key="1">
    <source>
        <dbReference type="EMBL" id="PQA60424.1"/>
    </source>
</evidence>
<dbReference type="RefSeq" id="WP_104712707.1">
    <property type="nucleotide sequence ID" value="NZ_PTRA01000001.1"/>
</dbReference>
<gene>
    <name evidence="1" type="ORF">C5O19_12635</name>
</gene>
<dbReference type="AlphaFoldDB" id="A0A2S7IRU1"/>
<reference evidence="2" key="1">
    <citation type="submission" date="2018-02" db="EMBL/GenBank/DDBJ databases">
        <title>Genome sequencing of Solimonas sp. HR-BB.</title>
        <authorList>
            <person name="Lee Y."/>
            <person name="Jeon C.O."/>
        </authorList>
    </citation>
    <scope>NUCLEOTIDE SEQUENCE [LARGE SCALE GENOMIC DNA]</scope>
    <source>
        <strain evidence="2">HR-U</strain>
    </source>
</reference>
<dbReference type="Proteomes" id="UP000239590">
    <property type="component" value="Unassembled WGS sequence"/>
</dbReference>
<dbReference type="Gene3D" id="1.10.1660.10">
    <property type="match status" value="1"/>
</dbReference>
<protein>
    <submittedName>
        <fullName evidence="1">MerR family transcriptional regulator</fullName>
    </submittedName>
</protein>
<keyword evidence="2" id="KW-1185">Reference proteome</keyword>
<evidence type="ECO:0000313" key="2">
    <source>
        <dbReference type="Proteomes" id="UP000239590"/>
    </source>
</evidence>
<proteinExistence type="predicted"/>